<reference evidence="8 9" key="1">
    <citation type="submission" date="2014-08" db="EMBL/GenBank/DDBJ databases">
        <title>Complete genome sequence of Corynebacterium sphenisci CECT 5990(T) (=DSM 44792(T)), isolated from healthy wild penguins.</title>
        <authorList>
            <person name="Ruckert C."/>
            <person name="Albersmeier A."/>
            <person name="Winkler A."/>
            <person name="Kalinowski J."/>
        </authorList>
    </citation>
    <scope>NUCLEOTIDE SEQUENCE [LARGE SCALE GENOMIC DNA]</scope>
    <source>
        <strain evidence="8 9">DSM 44792</strain>
    </source>
</reference>
<dbReference type="GO" id="GO:0009252">
    <property type="term" value="P:peptidoglycan biosynthetic process"/>
    <property type="evidence" value="ECO:0007669"/>
    <property type="project" value="UniProtKB-UniRule"/>
</dbReference>
<dbReference type="EC" id="6.3.2.13" evidence="4"/>
<name>A0A1L7CYQ8_9CORY</name>
<sequence>MTVTLDRLAALAGGRVDPAEAGDVEVAGIAINAADVPAGGIFAAVPGTRAHGAAYAGQSAGAAVLTDARGLDILRGAGVGSPVVVVDEVRAVLGPVAAEVYGRPSAGLTMIGVTGTSGKTTTTYLLEGALMAAGARVGLIGTTGTRIDGAAVPSHLTTPEAPELQRLLRRMADAGVTHVVMEVSSHALALGRVAGLDFDVTAFLNLSQDHLDFHGSLEEYFAAKAALFDPGSALRAPRAVICVDDAWGRRMAALAAGDPGARVTAVATAGAGDPAAAAEAADAARGGAWRAATPRIAANGVQHTTLTGPDGQSVELDVAMPGAFNIANATVAWAILAALGRDGADAARGLGAVGVPGRMERVDAGQDFLAVVDYAHKPAALAAVLATLRAQTAGRLIAVIGCGGDRDAGKRPLMGAAAAEAADTVIVTDDNPRGEDPGAIREAILDGARAAAARRDPAPEVREIADRAAAIAAAVAAAAPGDAILVAGKGHETGQDVGGVVHPFDDRVELRRALDAAPATGAGR</sequence>
<dbReference type="OrthoDB" id="9800958at2"/>
<keyword evidence="3 4" id="KW-0131">Cell cycle</keyword>
<keyword evidence="4 5" id="KW-0573">Peptidoglycan synthesis</keyword>
<comment type="catalytic activity">
    <reaction evidence="4">
        <text>UDP-N-acetyl-alpha-D-muramoyl-L-alanyl-D-glutamate + meso-2,6-diaminopimelate + ATP = UDP-N-acetyl-alpha-D-muramoyl-L-alanyl-gamma-D-glutamyl-meso-2,6-diaminopimelate + ADP + phosphate + H(+)</text>
        <dbReference type="Rhea" id="RHEA:23676"/>
        <dbReference type="ChEBI" id="CHEBI:15378"/>
        <dbReference type="ChEBI" id="CHEBI:30616"/>
        <dbReference type="ChEBI" id="CHEBI:43474"/>
        <dbReference type="ChEBI" id="CHEBI:57791"/>
        <dbReference type="ChEBI" id="CHEBI:83900"/>
        <dbReference type="ChEBI" id="CHEBI:83905"/>
        <dbReference type="ChEBI" id="CHEBI:456216"/>
        <dbReference type="EC" id="6.3.2.13"/>
    </reaction>
</comment>
<comment type="PTM">
    <text evidence="4">Carboxylation is probably crucial for Mg(2+) binding and, consequently, for the gamma-phosphate positioning of ATP.</text>
</comment>
<proteinExistence type="inferred from homology"/>
<keyword evidence="4" id="KW-0547">Nucleotide-binding</keyword>
<dbReference type="Proteomes" id="UP000185469">
    <property type="component" value="Chromosome"/>
</dbReference>
<dbReference type="Gene3D" id="3.40.1190.10">
    <property type="entry name" value="Mur-like, catalytic domain"/>
    <property type="match status" value="1"/>
</dbReference>
<dbReference type="PANTHER" id="PTHR23135">
    <property type="entry name" value="MUR LIGASE FAMILY MEMBER"/>
    <property type="match status" value="1"/>
</dbReference>
<dbReference type="InterPro" id="IPR036565">
    <property type="entry name" value="Mur-like_cat_sf"/>
</dbReference>
<dbReference type="STRING" id="1437874.CSPHI_07860"/>
<dbReference type="HAMAP" id="MF_00208">
    <property type="entry name" value="MurE"/>
    <property type="match status" value="1"/>
</dbReference>
<evidence type="ECO:0000313" key="8">
    <source>
        <dbReference type="EMBL" id="APT90962.1"/>
    </source>
</evidence>
<dbReference type="InterPro" id="IPR036615">
    <property type="entry name" value="Mur_ligase_C_dom_sf"/>
</dbReference>
<keyword evidence="4" id="KW-0067">ATP-binding</keyword>
<gene>
    <name evidence="4" type="primary">murE</name>
    <name evidence="8" type="ORF">CSPHI_07860</name>
</gene>
<dbReference type="InterPro" id="IPR005761">
    <property type="entry name" value="UDP-N-AcMur-Glu-dNH2Pim_ligase"/>
</dbReference>
<dbReference type="GO" id="GO:0008765">
    <property type="term" value="F:UDP-N-acetylmuramoylalanyl-D-glutamate-2,6-diaminopimelate ligase activity"/>
    <property type="evidence" value="ECO:0007669"/>
    <property type="project" value="UniProtKB-UniRule"/>
</dbReference>
<dbReference type="GO" id="GO:0005737">
    <property type="term" value="C:cytoplasm"/>
    <property type="evidence" value="ECO:0007669"/>
    <property type="project" value="UniProtKB-SubCell"/>
</dbReference>
<feature type="domain" description="Mur ligase C-terminal" evidence="6">
    <location>
        <begin position="357"/>
        <end position="490"/>
    </location>
</feature>
<dbReference type="SUPFAM" id="SSF63418">
    <property type="entry name" value="MurE/MurF N-terminal domain"/>
    <property type="match status" value="1"/>
</dbReference>
<dbReference type="Pfam" id="PF08245">
    <property type="entry name" value="Mur_ligase_M"/>
    <property type="match status" value="1"/>
</dbReference>
<dbReference type="KEGG" id="csph:CSPHI_07860"/>
<evidence type="ECO:0000256" key="1">
    <source>
        <dbReference type="ARBA" id="ARBA00005898"/>
    </source>
</evidence>
<evidence type="ECO:0000256" key="5">
    <source>
        <dbReference type="RuleBase" id="RU004135"/>
    </source>
</evidence>
<evidence type="ECO:0000256" key="3">
    <source>
        <dbReference type="ARBA" id="ARBA00023306"/>
    </source>
</evidence>
<keyword evidence="4 8" id="KW-0436">Ligase</keyword>
<dbReference type="InterPro" id="IPR004101">
    <property type="entry name" value="Mur_ligase_C"/>
</dbReference>
<keyword evidence="2 4" id="KW-0132">Cell division</keyword>
<comment type="similarity">
    <text evidence="1 4">Belongs to the MurCDEF family. MurE subfamily.</text>
</comment>
<dbReference type="GO" id="GO:0071555">
    <property type="term" value="P:cell wall organization"/>
    <property type="evidence" value="ECO:0007669"/>
    <property type="project" value="UniProtKB-KW"/>
</dbReference>
<accession>A0A1L7CYQ8</accession>
<dbReference type="UniPathway" id="UPA00219"/>
<feature type="binding site" evidence="4">
    <location>
        <begin position="430"/>
        <end position="433"/>
    </location>
    <ligand>
        <name>meso-2,6-diaminopimelate</name>
        <dbReference type="ChEBI" id="CHEBI:57791"/>
    </ligand>
</feature>
<feature type="modified residue" description="N6-carboxylysine" evidence="4">
    <location>
        <position position="224"/>
    </location>
</feature>
<feature type="binding site" evidence="4">
    <location>
        <position position="192"/>
    </location>
    <ligand>
        <name>UDP-N-acetyl-alpha-D-muramoyl-L-alanyl-D-glutamate</name>
        <dbReference type="ChEBI" id="CHEBI:83900"/>
    </ligand>
</feature>
<feature type="binding site" evidence="4">
    <location>
        <begin position="115"/>
        <end position="121"/>
    </location>
    <ligand>
        <name>ATP</name>
        <dbReference type="ChEBI" id="CHEBI:30616"/>
    </ligand>
</feature>
<dbReference type="PANTHER" id="PTHR23135:SF4">
    <property type="entry name" value="UDP-N-ACETYLMURAMOYL-L-ALANYL-D-GLUTAMATE--2,6-DIAMINOPIMELATE LIGASE MURE HOMOLOG, CHLOROPLASTIC"/>
    <property type="match status" value="1"/>
</dbReference>
<keyword evidence="4 5" id="KW-0133">Cell shape</keyword>
<dbReference type="SUPFAM" id="SSF53623">
    <property type="entry name" value="MurD-like peptide ligases, catalytic domain"/>
    <property type="match status" value="1"/>
</dbReference>
<dbReference type="NCBIfam" id="NF001124">
    <property type="entry name" value="PRK00139.1-2"/>
    <property type="match status" value="1"/>
</dbReference>
<feature type="domain" description="Mur ligase central" evidence="7">
    <location>
        <begin position="113"/>
        <end position="335"/>
    </location>
</feature>
<feature type="binding site" evidence="4">
    <location>
        <position position="184"/>
    </location>
    <ligand>
        <name>UDP-N-acetyl-alpha-D-muramoyl-L-alanyl-D-glutamate</name>
        <dbReference type="ChEBI" id="CHEBI:83900"/>
    </ligand>
</feature>
<comment type="cofactor">
    <cofactor evidence="4">
        <name>Mg(2+)</name>
        <dbReference type="ChEBI" id="CHEBI:18420"/>
    </cofactor>
</comment>
<evidence type="ECO:0000256" key="2">
    <source>
        <dbReference type="ARBA" id="ARBA00022618"/>
    </source>
</evidence>
<feature type="short sequence motif" description="Meso-diaminopimelate recognition motif" evidence="4">
    <location>
        <begin position="430"/>
        <end position="433"/>
    </location>
</feature>
<dbReference type="AlphaFoldDB" id="A0A1L7CYQ8"/>
<dbReference type="InterPro" id="IPR035911">
    <property type="entry name" value="MurE/MurF_N"/>
</dbReference>
<comment type="pathway">
    <text evidence="4 5">Cell wall biogenesis; peptidoglycan biosynthesis.</text>
</comment>
<evidence type="ECO:0000256" key="4">
    <source>
        <dbReference type="HAMAP-Rule" id="MF_00208"/>
    </source>
</evidence>
<dbReference type="NCBIfam" id="NF001126">
    <property type="entry name" value="PRK00139.1-4"/>
    <property type="match status" value="1"/>
</dbReference>
<comment type="function">
    <text evidence="4">Catalyzes the addition of meso-diaminopimelic acid to the nucleotide precursor UDP-N-acetylmuramoyl-L-alanyl-D-glutamate (UMAG) in the biosynthesis of bacterial cell-wall peptidoglycan.</text>
</comment>
<comment type="caution">
    <text evidence="4">Lacks conserved residue(s) required for the propagation of feature annotation.</text>
</comment>
<feature type="binding site" evidence="4">
    <location>
        <position position="492"/>
    </location>
    <ligand>
        <name>meso-2,6-diaminopimelate</name>
        <dbReference type="ChEBI" id="CHEBI:57791"/>
    </ligand>
</feature>
<comment type="subcellular location">
    <subcellularLocation>
        <location evidence="4 5">Cytoplasm</location>
    </subcellularLocation>
</comment>
<feature type="binding site" evidence="4">
    <location>
        <position position="488"/>
    </location>
    <ligand>
        <name>meso-2,6-diaminopimelate</name>
        <dbReference type="ChEBI" id="CHEBI:57791"/>
    </ligand>
</feature>
<dbReference type="Gene3D" id="3.40.1390.10">
    <property type="entry name" value="MurE/MurF, N-terminal domain"/>
    <property type="match status" value="1"/>
</dbReference>
<keyword evidence="4 5" id="KW-0961">Cell wall biogenesis/degradation</keyword>
<dbReference type="InterPro" id="IPR013221">
    <property type="entry name" value="Mur_ligase_cen"/>
</dbReference>
<dbReference type="GO" id="GO:0051301">
    <property type="term" value="P:cell division"/>
    <property type="evidence" value="ECO:0007669"/>
    <property type="project" value="UniProtKB-KW"/>
</dbReference>
<dbReference type="SUPFAM" id="SSF53244">
    <property type="entry name" value="MurD-like peptide ligases, peptide-binding domain"/>
    <property type="match status" value="1"/>
</dbReference>
<organism evidence="8 9">
    <name type="scientific">Corynebacterium sphenisci DSM 44792</name>
    <dbReference type="NCBI Taxonomy" id="1437874"/>
    <lineage>
        <taxon>Bacteria</taxon>
        <taxon>Bacillati</taxon>
        <taxon>Actinomycetota</taxon>
        <taxon>Actinomycetes</taxon>
        <taxon>Mycobacteriales</taxon>
        <taxon>Corynebacteriaceae</taxon>
        <taxon>Corynebacterium</taxon>
    </lineage>
</organism>
<keyword evidence="9" id="KW-1185">Reference proteome</keyword>
<dbReference type="GO" id="GO:0005524">
    <property type="term" value="F:ATP binding"/>
    <property type="evidence" value="ECO:0007669"/>
    <property type="project" value="UniProtKB-UniRule"/>
</dbReference>
<dbReference type="EMBL" id="CP009248">
    <property type="protein sequence ID" value="APT90962.1"/>
    <property type="molecule type" value="Genomic_DNA"/>
</dbReference>
<dbReference type="GO" id="GO:0000287">
    <property type="term" value="F:magnesium ion binding"/>
    <property type="evidence" value="ECO:0007669"/>
    <property type="project" value="UniProtKB-UniRule"/>
</dbReference>
<keyword evidence="4" id="KW-0460">Magnesium</keyword>
<feature type="binding site" evidence="4">
    <location>
        <begin position="157"/>
        <end position="158"/>
    </location>
    <ligand>
        <name>UDP-N-acetyl-alpha-D-muramoyl-L-alanyl-D-glutamate</name>
        <dbReference type="ChEBI" id="CHEBI:83900"/>
    </ligand>
</feature>
<dbReference type="NCBIfam" id="TIGR01085">
    <property type="entry name" value="murE"/>
    <property type="match status" value="1"/>
</dbReference>
<protein>
    <recommendedName>
        <fullName evidence="4">UDP-N-acetylmuramoyl-L-alanyl-D-glutamate--2,6-diaminopimelate ligase</fullName>
        <ecNumber evidence="4">6.3.2.13</ecNumber>
    </recommendedName>
    <alternativeName>
        <fullName evidence="4">Meso-A2pm-adding enzyme</fullName>
    </alternativeName>
    <alternativeName>
        <fullName evidence="4">Meso-diaminopimelate-adding enzyme</fullName>
    </alternativeName>
    <alternativeName>
        <fullName evidence="4">UDP-MurNAc-L-Ala-D-Glu:meso-diaminopimelate ligase</fullName>
    </alternativeName>
    <alternativeName>
        <fullName evidence="4">UDP-MurNAc-tripeptide synthetase</fullName>
    </alternativeName>
    <alternativeName>
        <fullName evidence="4">UDP-N-acetylmuramyl-tripeptide synthetase</fullName>
    </alternativeName>
</protein>
<dbReference type="Pfam" id="PF02875">
    <property type="entry name" value="Mur_ligase_C"/>
    <property type="match status" value="1"/>
</dbReference>
<dbReference type="RefSeq" id="WP_075692228.1">
    <property type="nucleotide sequence ID" value="NZ_CP009248.1"/>
</dbReference>
<dbReference type="Gene3D" id="3.90.190.20">
    <property type="entry name" value="Mur ligase, C-terminal domain"/>
    <property type="match status" value="1"/>
</dbReference>
<feature type="binding site" evidence="4">
    <location>
        <position position="406"/>
    </location>
    <ligand>
        <name>meso-2,6-diaminopimelate</name>
        <dbReference type="ChEBI" id="CHEBI:57791"/>
    </ligand>
</feature>
<evidence type="ECO:0000259" key="6">
    <source>
        <dbReference type="Pfam" id="PF02875"/>
    </source>
</evidence>
<keyword evidence="4" id="KW-0963">Cytoplasm</keyword>
<evidence type="ECO:0000313" key="9">
    <source>
        <dbReference type="Proteomes" id="UP000185469"/>
    </source>
</evidence>
<dbReference type="GO" id="GO:0008360">
    <property type="term" value="P:regulation of cell shape"/>
    <property type="evidence" value="ECO:0007669"/>
    <property type="project" value="UniProtKB-KW"/>
</dbReference>
<evidence type="ECO:0000259" key="7">
    <source>
        <dbReference type="Pfam" id="PF08245"/>
    </source>
</evidence>